<reference evidence="3" key="1">
    <citation type="submission" date="2015-06" db="EMBL/GenBank/DDBJ databases">
        <title>Complete genome sequence and metabolic analysis of phthalate degradation pathway in Gordonia sp. QH-11.</title>
        <authorList>
            <person name="Jin D."/>
            <person name="Kong X."/>
            <person name="Bai Z."/>
        </authorList>
    </citation>
    <scope>NUCLEOTIDE SEQUENCE [LARGE SCALE GENOMIC DNA]</scope>
    <source>
        <strain evidence="3">QH-11</strain>
    </source>
</reference>
<keyword evidence="1" id="KW-0472">Membrane</keyword>
<keyword evidence="3" id="KW-1185">Reference proteome</keyword>
<evidence type="ECO:0000313" key="3">
    <source>
        <dbReference type="Proteomes" id="UP000063789"/>
    </source>
</evidence>
<proteinExistence type="predicted"/>
<evidence type="ECO:0008006" key="4">
    <source>
        <dbReference type="Google" id="ProtNLM"/>
    </source>
</evidence>
<keyword evidence="1" id="KW-1133">Transmembrane helix</keyword>
<sequence>MSIVSAVIAVFALVLAVGSLGVGVAGLTGALRRNRWAGVRSPETLRSDETFAVANKVAAPGYLGAGAILAATGVIGLLVGSWGFLFALFGIIVALLVVSAAGGLALQAARAIPTPEAAGCGCCSDSADDHGSAGCADDSASSCHTDSADPAADCGESSCGSCALSGMCLAEDNPHNHAV</sequence>
<name>A0A0N9N6B5_9ACTN</name>
<dbReference type="RefSeq" id="WP_062394725.1">
    <property type="nucleotide sequence ID" value="NZ_CP011853.1"/>
</dbReference>
<dbReference type="PATRIC" id="fig|1136941.3.peg.4214"/>
<gene>
    <name evidence="2" type="ORF">ACH46_20565</name>
</gene>
<feature type="transmembrane region" description="Helical" evidence="1">
    <location>
        <begin position="6"/>
        <end position="31"/>
    </location>
</feature>
<dbReference type="Proteomes" id="UP000063789">
    <property type="component" value="Chromosome"/>
</dbReference>
<accession>A0A0N9N6B5</accession>
<protein>
    <recommendedName>
        <fullName evidence="4">SdpI/YhfL protein family</fullName>
    </recommendedName>
</protein>
<keyword evidence="1" id="KW-0812">Transmembrane</keyword>
<dbReference type="STRING" id="1136941.ACH46_20565"/>
<dbReference type="InterPro" id="IPR025962">
    <property type="entry name" value="SdpI/YhfL"/>
</dbReference>
<feature type="transmembrane region" description="Helical" evidence="1">
    <location>
        <begin position="61"/>
        <end position="79"/>
    </location>
</feature>
<evidence type="ECO:0000313" key="2">
    <source>
        <dbReference type="EMBL" id="ALG86446.1"/>
    </source>
</evidence>
<reference evidence="2 3" key="2">
    <citation type="journal article" date="2017" name="Int. J. Syst. Evol. Microbiol.">
        <title>Gordonia phthalatica sp. nov., a di-n-butyl phthalate-degrading bacterium isolated from activated sludge.</title>
        <authorList>
            <person name="Jin D."/>
            <person name="Kong X."/>
            <person name="Jia M."/>
            <person name="Yu X."/>
            <person name="Wang X."/>
            <person name="Zhuang X."/>
            <person name="Deng Y."/>
            <person name="Bai Z."/>
        </authorList>
    </citation>
    <scope>NUCLEOTIDE SEQUENCE [LARGE SCALE GENOMIC DNA]</scope>
    <source>
        <strain evidence="2 3">QH-11</strain>
    </source>
</reference>
<evidence type="ECO:0000256" key="1">
    <source>
        <dbReference type="SAM" id="Phobius"/>
    </source>
</evidence>
<feature type="transmembrane region" description="Helical" evidence="1">
    <location>
        <begin position="85"/>
        <end position="106"/>
    </location>
</feature>
<dbReference type="EMBL" id="CP011853">
    <property type="protein sequence ID" value="ALG86446.1"/>
    <property type="molecule type" value="Genomic_DNA"/>
</dbReference>
<dbReference type="Pfam" id="PF13630">
    <property type="entry name" value="SdpI"/>
    <property type="match status" value="1"/>
</dbReference>
<dbReference type="OrthoDB" id="3697642at2"/>
<dbReference type="KEGG" id="goq:ACH46_20565"/>
<dbReference type="AlphaFoldDB" id="A0A0N9N6B5"/>
<organism evidence="2 3">
    <name type="scientific">Gordonia phthalatica</name>
    <dbReference type="NCBI Taxonomy" id="1136941"/>
    <lineage>
        <taxon>Bacteria</taxon>
        <taxon>Bacillati</taxon>
        <taxon>Actinomycetota</taxon>
        <taxon>Actinomycetes</taxon>
        <taxon>Mycobacteriales</taxon>
        <taxon>Gordoniaceae</taxon>
        <taxon>Gordonia</taxon>
    </lineage>
</organism>